<keyword evidence="2" id="KW-1133">Transmembrane helix</keyword>
<dbReference type="OrthoDB" id="3852853at2"/>
<protein>
    <recommendedName>
        <fullName evidence="6">Terpene cyclase/mutase family protein</fullName>
    </recommendedName>
</protein>
<accession>A0A4V2JSW5</accession>
<evidence type="ECO:0000313" key="5">
    <source>
        <dbReference type="Proteomes" id="UP000291933"/>
    </source>
</evidence>
<evidence type="ECO:0000313" key="4">
    <source>
        <dbReference type="EMBL" id="TBT92181.1"/>
    </source>
</evidence>
<feature type="compositionally biased region" description="Low complexity" evidence="1">
    <location>
        <begin position="292"/>
        <end position="313"/>
    </location>
</feature>
<name>A0A4V2JSW5_PROTD</name>
<feature type="signal peptide" evidence="3">
    <location>
        <begin position="1"/>
        <end position="27"/>
    </location>
</feature>
<evidence type="ECO:0000256" key="2">
    <source>
        <dbReference type="SAM" id="Phobius"/>
    </source>
</evidence>
<keyword evidence="5" id="KW-1185">Reference proteome</keyword>
<feature type="transmembrane region" description="Helical" evidence="2">
    <location>
        <begin position="328"/>
        <end position="345"/>
    </location>
</feature>
<reference evidence="4 5" key="1">
    <citation type="submission" date="2019-01" db="EMBL/GenBank/DDBJ databases">
        <title>Lactibacter flavus gen. nov., sp. nov., a novel bacterium of the family Propionibacteriaceae isolated from raw milk and dairy products.</title>
        <authorList>
            <person name="Huptas C."/>
            <person name="Wenning M."/>
            <person name="Breitenwieser F."/>
            <person name="Doll E."/>
            <person name="Von Neubeck M."/>
            <person name="Busse H.-J."/>
            <person name="Scherer S."/>
        </authorList>
    </citation>
    <scope>NUCLEOTIDE SEQUENCE [LARGE SCALE GENOMIC DNA]</scope>
    <source>
        <strain evidence="4 5">DSM 22130</strain>
    </source>
</reference>
<keyword evidence="2" id="KW-0812">Transmembrane</keyword>
<keyword evidence="2" id="KW-0472">Membrane</keyword>
<evidence type="ECO:0000256" key="1">
    <source>
        <dbReference type="SAM" id="MobiDB-lite"/>
    </source>
</evidence>
<evidence type="ECO:0008006" key="6">
    <source>
        <dbReference type="Google" id="ProtNLM"/>
    </source>
</evidence>
<gene>
    <name evidence="4" type="ORF">ET996_13065</name>
</gene>
<keyword evidence="3" id="KW-0732">Signal</keyword>
<feature type="region of interest" description="Disordered" evidence="1">
    <location>
        <begin position="292"/>
        <end position="323"/>
    </location>
</feature>
<dbReference type="RefSeq" id="WP_131173007.1">
    <property type="nucleotide sequence ID" value="NZ_FXTL01000022.1"/>
</dbReference>
<evidence type="ECO:0000256" key="3">
    <source>
        <dbReference type="SAM" id="SignalP"/>
    </source>
</evidence>
<dbReference type="Gene3D" id="1.50.10.20">
    <property type="match status" value="1"/>
</dbReference>
<feature type="chain" id="PRO_5020230028" description="Terpene cyclase/mutase family protein" evidence="3">
    <location>
        <begin position="28"/>
        <end position="349"/>
    </location>
</feature>
<dbReference type="AlphaFoldDB" id="A0A4V2JSW5"/>
<comment type="caution">
    <text evidence="4">The sequence shown here is derived from an EMBL/GenBank/DDBJ whole genome shotgun (WGS) entry which is preliminary data.</text>
</comment>
<dbReference type="Proteomes" id="UP000291933">
    <property type="component" value="Unassembled WGS sequence"/>
</dbReference>
<sequence length="349" mass="34149">MTIMRRLFAALSLSALVSVAAVSPAHAADTAAANAAATWLTTQVSPAPTTGMAGEILIGLASATDPALQPTIDALLAQVKSGAPTYAAAGGGAPGKLAIIADAYGLSPTSFGGVNLVTSMTADTAADGSVGSWPSAFSSGLTMAGFKRAGATGPAALSTWLLSQQNADGGFGYAVGAPSDADNTALAIIGLLTDTTPAGQAALAKAVAWAQGAQQANGSWTGYVPVNSTCVLASALESAGVAPTKALAWVKTQQLANGAIGVDGSGDVFATAQCLPLLGGVSYLNVVWTPTKTVTSSPSPTTATTPTTTPAPSRGVPAKTSADPEPSAAPFAVLVALVVASAIVVRRTA</sequence>
<dbReference type="EMBL" id="SDMR01000021">
    <property type="protein sequence ID" value="TBT92181.1"/>
    <property type="molecule type" value="Genomic_DNA"/>
</dbReference>
<dbReference type="SUPFAM" id="SSF48239">
    <property type="entry name" value="Terpenoid cyclases/Protein prenyltransferases"/>
    <property type="match status" value="1"/>
</dbReference>
<dbReference type="InterPro" id="IPR008930">
    <property type="entry name" value="Terpenoid_cyclase/PrenylTrfase"/>
</dbReference>
<proteinExistence type="predicted"/>
<organism evidence="4 5">
    <name type="scientific">Propioniciclava tarda</name>
    <dbReference type="NCBI Taxonomy" id="433330"/>
    <lineage>
        <taxon>Bacteria</taxon>
        <taxon>Bacillati</taxon>
        <taxon>Actinomycetota</taxon>
        <taxon>Actinomycetes</taxon>
        <taxon>Propionibacteriales</taxon>
        <taxon>Propionibacteriaceae</taxon>
        <taxon>Propioniciclava</taxon>
    </lineage>
</organism>